<evidence type="ECO:0000259" key="2">
    <source>
        <dbReference type="Pfam" id="PF25670"/>
    </source>
</evidence>
<accession>A0A2D0KJI8</accession>
<evidence type="ECO:0000313" key="3">
    <source>
        <dbReference type="EMBL" id="PHM63552.1"/>
    </source>
</evidence>
<dbReference type="Proteomes" id="UP000222168">
    <property type="component" value="Unassembled WGS sequence"/>
</dbReference>
<feature type="transmembrane region" description="Helical" evidence="1">
    <location>
        <begin position="7"/>
        <end position="28"/>
    </location>
</feature>
<comment type="caution">
    <text evidence="3">The sequence shown here is derived from an EMBL/GenBank/DDBJ whole genome shotgun (WGS) entry which is preliminary data.</text>
</comment>
<feature type="domain" description="Phage tail protein C-terminal" evidence="2">
    <location>
        <begin position="42"/>
        <end position="115"/>
    </location>
</feature>
<keyword evidence="1" id="KW-1133">Transmembrane helix</keyword>
<dbReference type="OrthoDB" id="6683604at2"/>
<dbReference type="InterPro" id="IPR058008">
    <property type="entry name" value="Gp26_C"/>
</dbReference>
<organism evidence="3 4">
    <name type="scientific">Xenorhabdus ishibashii</name>
    <dbReference type="NCBI Taxonomy" id="1034471"/>
    <lineage>
        <taxon>Bacteria</taxon>
        <taxon>Pseudomonadati</taxon>
        <taxon>Pseudomonadota</taxon>
        <taxon>Gammaproteobacteria</taxon>
        <taxon>Enterobacterales</taxon>
        <taxon>Morganellaceae</taxon>
        <taxon>Xenorhabdus</taxon>
    </lineage>
</organism>
<name>A0A2D0KJI8_9GAMM</name>
<dbReference type="RefSeq" id="WP_099118343.1">
    <property type="nucleotide sequence ID" value="NZ_NJAK01000001.1"/>
</dbReference>
<dbReference type="EMBL" id="NJAK01000001">
    <property type="protein sequence ID" value="PHM63552.1"/>
    <property type="molecule type" value="Genomic_DNA"/>
</dbReference>
<reference evidence="3 4" key="1">
    <citation type="journal article" date="2017" name="Nat. Microbiol.">
        <title>Natural product diversity associated with the nematode symbionts Photorhabdus and Xenorhabdus.</title>
        <authorList>
            <person name="Tobias N.J."/>
            <person name="Wolff H."/>
            <person name="Djahanschiri B."/>
            <person name="Grundmann F."/>
            <person name="Kronenwerth M."/>
            <person name="Shi Y.M."/>
            <person name="Simonyi S."/>
            <person name="Grun P."/>
            <person name="Shapiro-Ilan D."/>
            <person name="Pidot S.J."/>
            <person name="Stinear T.P."/>
            <person name="Ebersberger I."/>
            <person name="Bode H.B."/>
        </authorList>
    </citation>
    <scope>NUCLEOTIDE SEQUENCE [LARGE SCALE GENOMIC DNA]</scope>
    <source>
        <strain evidence="3 4">DSM 22670</strain>
    </source>
</reference>
<gene>
    <name evidence="3" type="ORF">Xish_02817</name>
</gene>
<dbReference type="AlphaFoldDB" id="A0A2D0KJI8"/>
<keyword evidence="1" id="KW-0812">Transmembrane</keyword>
<dbReference type="Pfam" id="PF25670">
    <property type="entry name" value="Phage_tail_C_2"/>
    <property type="match status" value="1"/>
</dbReference>
<keyword evidence="1" id="KW-0472">Membrane</keyword>
<sequence>MKWQLRFGAVIVIIVLMGSAVYSIYSMYAENGELAGANQSLTTTNGLELIYIDDRIQKDGCITIKTFHRQHTHLPERFQNKRIKEIVDGEKVYYQDGEPCDIPEGTRLDVRVQMLEDSVWNVRQGEVGE</sequence>
<evidence type="ECO:0000313" key="4">
    <source>
        <dbReference type="Proteomes" id="UP000222168"/>
    </source>
</evidence>
<proteinExistence type="predicted"/>
<keyword evidence="4" id="KW-1185">Reference proteome</keyword>
<evidence type="ECO:0000256" key="1">
    <source>
        <dbReference type="SAM" id="Phobius"/>
    </source>
</evidence>
<protein>
    <submittedName>
        <fullName evidence="3">Peptidase</fullName>
    </submittedName>
</protein>